<proteinExistence type="predicted"/>
<dbReference type="EMBL" id="CM051395">
    <property type="protein sequence ID" value="KAJ4725684.1"/>
    <property type="molecule type" value="Genomic_DNA"/>
</dbReference>
<evidence type="ECO:0000313" key="2">
    <source>
        <dbReference type="Proteomes" id="UP001164539"/>
    </source>
</evidence>
<keyword evidence="2" id="KW-1185">Reference proteome</keyword>
<name>A0ACC1YRM5_MELAZ</name>
<protein>
    <submittedName>
        <fullName evidence="1">UDP-glycosyltransferase</fullName>
    </submittedName>
</protein>
<organism evidence="1 2">
    <name type="scientific">Melia azedarach</name>
    <name type="common">Chinaberry tree</name>
    <dbReference type="NCBI Taxonomy" id="155640"/>
    <lineage>
        <taxon>Eukaryota</taxon>
        <taxon>Viridiplantae</taxon>
        <taxon>Streptophyta</taxon>
        <taxon>Embryophyta</taxon>
        <taxon>Tracheophyta</taxon>
        <taxon>Spermatophyta</taxon>
        <taxon>Magnoliopsida</taxon>
        <taxon>eudicotyledons</taxon>
        <taxon>Gunneridae</taxon>
        <taxon>Pentapetalae</taxon>
        <taxon>rosids</taxon>
        <taxon>malvids</taxon>
        <taxon>Sapindales</taxon>
        <taxon>Meliaceae</taxon>
        <taxon>Melia</taxon>
    </lineage>
</organism>
<sequence length="160" mass="17937">MEKQEGKCRLLVLVPCPFQGHINPMLQLGTILHSKGFSIAIAHTKFSFPDTTNHPDFIFLSLLDGSSYKLEDDFIAFMSNLNSNCRAPLQHVLTRIMREQEQHEALPCIIYDALMYFAEAVACHLKLPSLILHTGGAANSLTLLRISSPARGRLHSFARF</sequence>
<accession>A0ACC1YRM5</accession>
<reference evidence="1 2" key="1">
    <citation type="journal article" date="2023" name="Science">
        <title>Complex scaffold remodeling in plant triterpene biosynthesis.</title>
        <authorList>
            <person name="De La Pena R."/>
            <person name="Hodgson H."/>
            <person name="Liu J.C."/>
            <person name="Stephenson M.J."/>
            <person name="Martin A.C."/>
            <person name="Owen C."/>
            <person name="Harkess A."/>
            <person name="Leebens-Mack J."/>
            <person name="Jimenez L.E."/>
            <person name="Osbourn A."/>
            <person name="Sattely E.S."/>
        </authorList>
    </citation>
    <scope>NUCLEOTIDE SEQUENCE [LARGE SCALE GENOMIC DNA]</scope>
    <source>
        <strain evidence="2">cv. JPN11</strain>
        <tissue evidence="1">Leaf</tissue>
    </source>
</reference>
<gene>
    <name evidence="1" type="ORF">OWV82_004515</name>
</gene>
<dbReference type="Proteomes" id="UP001164539">
    <property type="component" value="Chromosome 2"/>
</dbReference>
<comment type="caution">
    <text evidence="1">The sequence shown here is derived from an EMBL/GenBank/DDBJ whole genome shotgun (WGS) entry which is preliminary data.</text>
</comment>
<evidence type="ECO:0000313" key="1">
    <source>
        <dbReference type="EMBL" id="KAJ4725684.1"/>
    </source>
</evidence>